<keyword evidence="2" id="KW-1185">Reference proteome</keyword>
<comment type="caution">
    <text evidence="1">The sequence shown here is derived from an EMBL/GenBank/DDBJ whole genome shotgun (WGS) entry which is preliminary data.</text>
</comment>
<evidence type="ECO:0000313" key="2">
    <source>
        <dbReference type="Proteomes" id="UP001151081"/>
    </source>
</evidence>
<dbReference type="AlphaFoldDB" id="A0A9X3WZH1"/>
<name>A0A9X3WZH1_9BACT</name>
<reference evidence="1 2" key="1">
    <citation type="submission" date="2021-04" db="EMBL/GenBank/DDBJ databases">
        <title>Genome analysis of Polyangium sp.</title>
        <authorList>
            <person name="Li Y."/>
            <person name="Wang J."/>
        </authorList>
    </citation>
    <scope>NUCLEOTIDE SEQUENCE [LARGE SCALE GENOMIC DNA]</scope>
    <source>
        <strain evidence="1 2">SDU14</strain>
    </source>
</reference>
<dbReference type="RefSeq" id="WP_272419550.1">
    <property type="nucleotide sequence ID" value="NZ_JAGTJK010000004.1"/>
</dbReference>
<evidence type="ECO:0000313" key="1">
    <source>
        <dbReference type="EMBL" id="MDC3980912.1"/>
    </source>
</evidence>
<dbReference type="Proteomes" id="UP001151081">
    <property type="component" value="Unassembled WGS sequence"/>
</dbReference>
<gene>
    <name evidence="1" type="ORF">KEG57_10420</name>
</gene>
<accession>A0A9X3WZH1</accession>
<sequence length="361" mass="39178">MVNERSVQTTRAALEDLKTRHIAFLKARLTSPAARAEWQKTVADVLDELRFAPLGRLVEPSSLARALDSAITKQTVDGSLRPAIERLAREVHAVLVKERATIGSFVSGQAQKDLAALFARPDVLPPKLVREIAESEAAREVMREVMHDALKQFSERVNPFVAEWGLPSLMKKLGPFGLGGVGKSIDGLRVDFEKRLDPEIRKFLLGFSQKAVKNAAESIVARAGDPPFVALRQRLAGFLLEQRFAEVLLDVEATKQGTRIGVDIAAHLAANEELATRRRAFVLAWVKENEAKPVSEVFASLGLPDKPPREIVTALADATFPALTATIGTPAAQSWLASIVAEFYDGLVASDEPPPTGAGEG</sequence>
<dbReference type="EMBL" id="JAGTJJ010000003">
    <property type="protein sequence ID" value="MDC3980912.1"/>
    <property type="molecule type" value="Genomic_DNA"/>
</dbReference>
<proteinExistence type="predicted"/>
<organism evidence="1 2">
    <name type="scientific">Polyangium jinanense</name>
    <dbReference type="NCBI Taxonomy" id="2829994"/>
    <lineage>
        <taxon>Bacteria</taxon>
        <taxon>Pseudomonadati</taxon>
        <taxon>Myxococcota</taxon>
        <taxon>Polyangia</taxon>
        <taxon>Polyangiales</taxon>
        <taxon>Polyangiaceae</taxon>
        <taxon>Polyangium</taxon>
    </lineage>
</organism>
<protein>
    <submittedName>
        <fullName evidence="1">Uncharacterized protein</fullName>
    </submittedName>
</protein>